<evidence type="ECO:0000256" key="1">
    <source>
        <dbReference type="SAM" id="Phobius"/>
    </source>
</evidence>
<name>B1XTG0_POLNS</name>
<feature type="transmembrane region" description="Helical" evidence="1">
    <location>
        <begin position="391"/>
        <end position="410"/>
    </location>
</feature>
<evidence type="ECO:0000313" key="2">
    <source>
        <dbReference type="EMBL" id="ACB43637.1"/>
    </source>
</evidence>
<dbReference type="STRING" id="452638.Pnec_0345"/>
<feature type="transmembrane region" description="Helical" evidence="1">
    <location>
        <begin position="706"/>
        <end position="726"/>
    </location>
</feature>
<feature type="transmembrane region" description="Helical" evidence="1">
    <location>
        <begin position="201"/>
        <end position="222"/>
    </location>
</feature>
<dbReference type="HOGENOM" id="CLU_313496_0_0_4"/>
<feature type="transmembrane region" description="Helical" evidence="1">
    <location>
        <begin position="732"/>
        <end position="751"/>
    </location>
</feature>
<dbReference type="OrthoDB" id="9152942at2"/>
<dbReference type="InterPro" id="IPR023298">
    <property type="entry name" value="ATPase_P-typ_TM_dom_sf"/>
</dbReference>
<feature type="transmembrane region" description="Helical" evidence="1">
    <location>
        <begin position="9"/>
        <end position="28"/>
    </location>
</feature>
<feature type="transmembrane region" description="Helical" evidence="1">
    <location>
        <begin position="337"/>
        <end position="354"/>
    </location>
</feature>
<feature type="transmembrane region" description="Helical" evidence="1">
    <location>
        <begin position="254"/>
        <end position="276"/>
    </location>
</feature>
<protein>
    <submittedName>
        <fullName evidence="2">Uncharacterized protein</fullName>
    </submittedName>
</protein>
<feature type="transmembrane region" description="Helical" evidence="1">
    <location>
        <begin position="282"/>
        <end position="300"/>
    </location>
</feature>
<dbReference type="eggNOG" id="ENOG5033JCW">
    <property type="taxonomic scope" value="Bacteria"/>
</dbReference>
<feature type="transmembrane region" description="Helical" evidence="1">
    <location>
        <begin position="582"/>
        <end position="606"/>
    </location>
</feature>
<dbReference type="KEGG" id="pne:Pnec_0345"/>
<keyword evidence="1" id="KW-0812">Transmembrane</keyword>
<feature type="transmembrane region" description="Helical" evidence="1">
    <location>
        <begin position="527"/>
        <end position="546"/>
    </location>
</feature>
<feature type="transmembrane region" description="Helical" evidence="1">
    <location>
        <begin position="763"/>
        <end position="784"/>
    </location>
</feature>
<feature type="transmembrane region" description="Helical" evidence="1">
    <location>
        <begin position="681"/>
        <end position="699"/>
    </location>
</feature>
<feature type="transmembrane region" description="Helical" evidence="1">
    <location>
        <begin position="419"/>
        <end position="438"/>
    </location>
</feature>
<feature type="transmembrane region" description="Helical" evidence="1">
    <location>
        <begin position="626"/>
        <end position="649"/>
    </location>
</feature>
<organism evidence="2">
    <name type="scientific">Polynucleobacter necessarius subsp. necessarius (strain STIR1)</name>
    <dbReference type="NCBI Taxonomy" id="452638"/>
    <lineage>
        <taxon>Bacteria</taxon>
        <taxon>Pseudomonadati</taxon>
        <taxon>Pseudomonadota</taxon>
        <taxon>Betaproteobacteria</taxon>
        <taxon>Burkholderiales</taxon>
        <taxon>Burkholderiaceae</taxon>
        <taxon>Polynucleobacter</taxon>
    </lineage>
</organism>
<reference evidence="2" key="1">
    <citation type="submission" date="2008-03" db="EMBL/GenBank/DDBJ databases">
        <title>Complete sequence of Polynucleobacter necessarius STIR1.</title>
        <authorList>
            <consortium name="US DOE Joint Genome Institute"/>
            <person name="Copeland A."/>
            <person name="Lucas S."/>
            <person name="Lapidus A."/>
            <person name="Barry K."/>
            <person name="Detter J.C."/>
            <person name="Glavina del Rio T."/>
            <person name="Hammon N."/>
            <person name="Israni S."/>
            <person name="Dalin E."/>
            <person name="Tice H."/>
            <person name="Pitluck S."/>
            <person name="Chain P."/>
            <person name="Malfatti S."/>
            <person name="Shin M."/>
            <person name="Vergez L."/>
            <person name="Schmutz J."/>
            <person name="Larimer F."/>
            <person name="Land M."/>
            <person name="Hauser L."/>
            <person name="Kyrpides N."/>
            <person name="Kim E."/>
            <person name="Hahn M."/>
            <person name="Richardson P."/>
        </authorList>
    </citation>
    <scope>NUCLEOTIDE SEQUENCE [LARGE SCALE GENOMIC DNA]</scope>
    <source>
        <strain evidence="2">STIR1</strain>
    </source>
</reference>
<dbReference type="SUPFAM" id="SSF81665">
    <property type="entry name" value="Calcium ATPase, transmembrane domain M"/>
    <property type="match status" value="1"/>
</dbReference>
<dbReference type="AlphaFoldDB" id="B1XTG0"/>
<sequence length="934" mass="105052">MKIQALQKSYWSLILYLILLNISIFFIGEYSAQKEIISVSTLARQYNLKKYESPKAIFNGNVGRIHEAKISFEFINNDPTFSYGNIFQTSSNSDGIRLEFQPQNKLFLILGKDKLYLIADDLRAHQPYKIDIFYKREGELLVHLNGRKSISLDAEAIGSKKLQVSEFLIGTGFSQTRPMNGSINNFEASIQLQKATSMAKLFTWLLIPLSFSGFLLGFWLTLQLFESTKAQDLYTSFGSSSCMNRLKGLQNLNLCHLHSATLTVLAFVITSLQFLNERYFGMAKWLPYIAIPFPLLLLAAKGLNPKTSFHRNLYSFTSLAIYCCLLIYSTISALGFNKYLLLFCALSICFALLLKSPNWIIASLISIASWLSITQLENWSSLATLLEENSFPYLIFSGFTLIGIFIFLFSNHRQKCNSYLYSISGISLALVVFLFLVFRSDSLFIPGSEFHWEYFTGPIRSIWSGGRLLLNTPSQYGFLNILLASAIPTQSSWQALYIFQGSILFLTSSATFLSLMFIGGGDFFKKLIIFLLVLASFFFADSHWIGPLPFPSSSVTRFFCCYILLFSTLIRTPLFRKEIIYAMSWCLGILWSAESAYYCTSIYLFILIADILSSKTKADKLNAFRSHIICATSIATVAAVIIFFVYYIYTGIAPNYVSMFDYAIGYASGYGYVPLPLYGPGNLLLLLFLGIGVITIATIRDGDKATSISLAASAGCLWAVGSYYLGRSVPQNITALFPILCFCTLLSFFLARKRGFEKASTPLLMASIPLFFLVLATFYSPTWWQQLKGMQTYSENISSKLPIMDPKLEAELINLDKDNAIPKIIFSDSAAFPYSSAVKTNREAIAWLPTPLQLLMPPISNEKQSIILQNYVCSTFKESGILIYHPGSISYALPNTLKSLDKILHIKNKVLAGKYEIYLFEKNQSFNTICGKNL</sequence>
<feature type="transmembrane region" description="Helical" evidence="1">
    <location>
        <begin position="552"/>
        <end position="570"/>
    </location>
</feature>
<proteinExistence type="predicted"/>
<feature type="transmembrane region" description="Helical" evidence="1">
    <location>
        <begin position="656"/>
        <end position="675"/>
    </location>
</feature>
<accession>B1XTG0</accession>
<gene>
    <name evidence="2" type="ordered locus">Pnec_0345</name>
</gene>
<keyword evidence="1" id="KW-0472">Membrane</keyword>
<feature type="transmembrane region" description="Helical" evidence="1">
    <location>
        <begin position="312"/>
        <end position="331"/>
    </location>
</feature>
<dbReference type="EMBL" id="CP001010">
    <property type="protein sequence ID" value="ACB43637.1"/>
    <property type="molecule type" value="Genomic_DNA"/>
</dbReference>
<feature type="transmembrane region" description="Helical" evidence="1">
    <location>
        <begin position="495"/>
        <end position="515"/>
    </location>
</feature>
<keyword evidence="1" id="KW-1133">Transmembrane helix</keyword>